<feature type="region of interest" description="Disordered" evidence="1">
    <location>
        <begin position="63"/>
        <end position="95"/>
    </location>
</feature>
<gene>
    <name evidence="2" type="ORF">B1812_10505</name>
</gene>
<name>A0A1W6MV26_9HYPH</name>
<organism evidence="2 3">
    <name type="scientific">Methylocystis bryophila</name>
    <dbReference type="NCBI Taxonomy" id="655015"/>
    <lineage>
        <taxon>Bacteria</taxon>
        <taxon>Pseudomonadati</taxon>
        <taxon>Pseudomonadota</taxon>
        <taxon>Alphaproteobacteria</taxon>
        <taxon>Hyphomicrobiales</taxon>
        <taxon>Methylocystaceae</taxon>
        <taxon>Methylocystis</taxon>
    </lineage>
</organism>
<protein>
    <submittedName>
        <fullName evidence="2">Uncharacterized protein</fullName>
    </submittedName>
</protein>
<dbReference type="STRING" id="655015.B1812_10505"/>
<dbReference type="RefSeq" id="WP_085771539.1">
    <property type="nucleotide sequence ID" value="NZ_AP027149.1"/>
</dbReference>
<accession>A0A1W6MV26</accession>
<dbReference type="Proteomes" id="UP000193978">
    <property type="component" value="Chromosome"/>
</dbReference>
<dbReference type="EMBL" id="CP019948">
    <property type="protein sequence ID" value="ARN81432.1"/>
    <property type="molecule type" value="Genomic_DNA"/>
</dbReference>
<evidence type="ECO:0000313" key="3">
    <source>
        <dbReference type="Proteomes" id="UP000193978"/>
    </source>
</evidence>
<dbReference type="OrthoDB" id="8449601at2"/>
<sequence>MTHAAESRLLEALKRVDLHGDIAPAHVQDPMTIALRQTAIQGDLMRWDDSRGHYVLTGTGRNRIAQRNRAPGSVLRFRRRDDSETQQPKPQRAVD</sequence>
<evidence type="ECO:0000256" key="1">
    <source>
        <dbReference type="SAM" id="MobiDB-lite"/>
    </source>
</evidence>
<reference evidence="2 3" key="1">
    <citation type="submission" date="2017-02" db="EMBL/GenBank/DDBJ databases">
        <authorList>
            <person name="Peterson S.W."/>
        </authorList>
    </citation>
    <scope>NUCLEOTIDE SEQUENCE [LARGE SCALE GENOMIC DNA]</scope>
    <source>
        <strain evidence="2 3">S285</strain>
    </source>
</reference>
<dbReference type="AlphaFoldDB" id="A0A1W6MV26"/>
<evidence type="ECO:0000313" key="2">
    <source>
        <dbReference type="EMBL" id="ARN81432.1"/>
    </source>
</evidence>
<proteinExistence type="predicted"/>
<dbReference type="KEGG" id="mbry:B1812_10505"/>
<keyword evidence="3" id="KW-1185">Reference proteome</keyword>